<proteinExistence type="inferred from homology"/>
<evidence type="ECO:0000256" key="1">
    <source>
        <dbReference type="ARBA" id="ARBA00010617"/>
    </source>
</evidence>
<dbReference type="AlphaFoldDB" id="A0AAV5BWM6"/>
<sequence length="237" mass="26593">MTAELPSFLLLFPLIVIPLIFLALSRKRVRGCCRSSATSTTSPARRRYEPLMMLRFCELRVLVASSMRTHDLDIASRPVGPTLQLAFRGAEGLIFAPYGDGWRRICTLELLSAHRVHAFRPVREDELRRLLGPIASAAAAGVPINLTERIKAFVSDSSVRAIIGNRSEHRDEFLRLVDETIPGLSLPDLFPSSRLAFLVSRAPRKIERQRRATLAIVDPMDEDKAKKTRMRTCLTSS</sequence>
<evidence type="ECO:0000313" key="5">
    <source>
        <dbReference type="EMBL" id="GJM90431.1"/>
    </source>
</evidence>
<reference evidence="5" key="1">
    <citation type="journal article" date="2018" name="DNA Res.">
        <title>Multiple hybrid de novo genome assembly of finger millet, an orphan allotetraploid crop.</title>
        <authorList>
            <person name="Hatakeyama M."/>
            <person name="Aluri S."/>
            <person name="Balachadran M.T."/>
            <person name="Sivarajan S.R."/>
            <person name="Patrignani A."/>
            <person name="Gruter S."/>
            <person name="Poveda L."/>
            <person name="Shimizu-Inatsugi R."/>
            <person name="Baeten J."/>
            <person name="Francoijs K.J."/>
            <person name="Nataraja K.N."/>
            <person name="Reddy Y.A.N."/>
            <person name="Phadnis S."/>
            <person name="Ravikumar R.L."/>
            <person name="Schlapbach R."/>
            <person name="Sreeman S.M."/>
            <person name="Shimizu K.K."/>
        </authorList>
    </citation>
    <scope>NUCLEOTIDE SEQUENCE</scope>
</reference>
<dbReference type="GO" id="GO:0020037">
    <property type="term" value="F:heme binding"/>
    <property type="evidence" value="ECO:0007669"/>
    <property type="project" value="InterPro"/>
</dbReference>
<dbReference type="Gene3D" id="1.10.630.10">
    <property type="entry name" value="Cytochrome P450"/>
    <property type="match status" value="1"/>
</dbReference>
<protein>
    <submittedName>
        <fullName evidence="5">Uncharacterized protein</fullName>
    </submittedName>
</protein>
<dbReference type="GO" id="GO:0005506">
    <property type="term" value="F:iron ion binding"/>
    <property type="evidence" value="ECO:0007669"/>
    <property type="project" value="InterPro"/>
</dbReference>
<keyword evidence="4" id="KW-0472">Membrane</keyword>
<dbReference type="PANTHER" id="PTHR47955:SF21">
    <property type="entry name" value="OS06G0642300 PROTEIN"/>
    <property type="match status" value="1"/>
</dbReference>
<comment type="similarity">
    <text evidence="1">Belongs to the cytochrome P450 family.</text>
</comment>
<feature type="transmembrane region" description="Helical" evidence="4">
    <location>
        <begin position="6"/>
        <end position="24"/>
    </location>
</feature>
<evidence type="ECO:0000256" key="2">
    <source>
        <dbReference type="ARBA" id="ARBA00022723"/>
    </source>
</evidence>
<comment type="caution">
    <text evidence="5">The sequence shown here is derived from an EMBL/GenBank/DDBJ whole genome shotgun (WGS) entry which is preliminary data.</text>
</comment>
<dbReference type="EMBL" id="BQKI01000003">
    <property type="protein sequence ID" value="GJM90431.1"/>
    <property type="molecule type" value="Genomic_DNA"/>
</dbReference>
<keyword evidence="4" id="KW-0812">Transmembrane</keyword>
<reference evidence="5" key="2">
    <citation type="submission" date="2021-12" db="EMBL/GenBank/DDBJ databases">
        <title>Resequencing data analysis of finger millet.</title>
        <authorList>
            <person name="Hatakeyama M."/>
            <person name="Aluri S."/>
            <person name="Balachadran M.T."/>
            <person name="Sivarajan S.R."/>
            <person name="Poveda L."/>
            <person name="Shimizu-Inatsugi R."/>
            <person name="Schlapbach R."/>
            <person name="Sreeman S.M."/>
            <person name="Shimizu K.K."/>
        </authorList>
    </citation>
    <scope>NUCLEOTIDE SEQUENCE</scope>
</reference>
<dbReference type="GO" id="GO:0016705">
    <property type="term" value="F:oxidoreductase activity, acting on paired donors, with incorporation or reduction of molecular oxygen"/>
    <property type="evidence" value="ECO:0007669"/>
    <property type="project" value="InterPro"/>
</dbReference>
<evidence type="ECO:0000256" key="3">
    <source>
        <dbReference type="ARBA" id="ARBA00023004"/>
    </source>
</evidence>
<keyword evidence="2" id="KW-0479">Metal-binding</keyword>
<organism evidence="5 6">
    <name type="scientific">Eleusine coracana subsp. coracana</name>
    <dbReference type="NCBI Taxonomy" id="191504"/>
    <lineage>
        <taxon>Eukaryota</taxon>
        <taxon>Viridiplantae</taxon>
        <taxon>Streptophyta</taxon>
        <taxon>Embryophyta</taxon>
        <taxon>Tracheophyta</taxon>
        <taxon>Spermatophyta</taxon>
        <taxon>Magnoliopsida</taxon>
        <taxon>Liliopsida</taxon>
        <taxon>Poales</taxon>
        <taxon>Poaceae</taxon>
        <taxon>PACMAD clade</taxon>
        <taxon>Chloridoideae</taxon>
        <taxon>Cynodonteae</taxon>
        <taxon>Eleusininae</taxon>
        <taxon>Eleusine</taxon>
    </lineage>
</organism>
<dbReference type="Proteomes" id="UP001054889">
    <property type="component" value="Unassembled WGS sequence"/>
</dbReference>
<accession>A0AAV5BWM6</accession>
<dbReference type="SUPFAM" id="SSF48264">
    <property type="entry name" value="Cytochrome P450"/>
    <property type="match status" value="1"/>
</dbReference>
<keyword evidence="3" id="KW-0408">Iron</keyword>
<gene>
    <name evidence="5" type="primary">ga06709</name>
    <name evidence="5" type="ORF">PR202_ga06709</name>
</gene>
<evidence type="ECO:0000313" key="6">
    <source>
        <dbReference type="Proteomes" id="UP001054889"/>
    </source>
</evidence>
<dbReference type="PANTHER" id="PTHR47955">
    <property type="entry name" value="CYTOCHROME P450 FAMILY 71 PROTEIN"/>
    <property type="match status" value="1"/>
</dbReference>
<keyword evidence="4" id="KW-1133">Transmembrane helix</keyword>
<keyword evidence="6" id="KW-1185">Reference proteome</keyword>
<dbReference type="InterPro" id="IPR036396">
    <property type="entry name" value="Cyt_P450_sf"/>
</dbReference>
<name>A0AAV5BWM6_ELECO</name>
<dbReference type="GO" id="GO:0004497">
    <property type="term" value="F:monooxygenase activity"/>
    <property type="evidence" value="ECO:0007669"/>
    <property type="project" value="InterPro"/>
</dbReference>
<evidence type="ECO:0000256" key="4">
    <source>
        <dbReference type="SAM" id="Phobius"/>
    </source>
</evidence>